<dbReference type="CDD" id="cd13868">
    <property type="entry name" value="CuRO_2_CotA_like"/>
    <property type="match status" value="1"/>
</dbReference>
<evidence type="ECO:0000313" key="7">
    <source>
        <dbReference type="Proteomes" id="UP000440978"/>
    </source>
</evidence>
<evidence type="ECO:0000259" key="4">
    <source>
        <dbReference type="Pfam" id="PF07731"/>
    </source>
</evidence>
<dbReference type="InterPro" id="IPR008972">
    <property type="entry name" value="Cupredoxin"/>
</dbReference>
<evidence type="ECO:0000259" key="5">
    <source>
        <dbReference type="Pfam" id="PF07732"/>
    </source>
</evidence>
<organism evidence="6 7">
    <name type="scientific">Terrilactibacillus tamarindi</name>
    <dbReference type="NCBI Taxonomy" id="2599694"/>
    <lineage>
        <taxon>Bacteria</taxon>
        <taxon>Bacillati</taxon>
        <taxon>Bacillota</taxon>
        <taxon>Bacilli</taxon>
        <taxon>Bacillales</taxon>
        <taxon>Bacillaceae</taxon>
        <taxon>Terrilactibacillus</taxon>
    </lineage>
</organism>
<evidence type="ECO:0000259" key="3">
    <source>
        <dbReference type="Pfam" id="PF00394"/>
    </source>
</evidence>
<dbReference type="Pfam" id="PF00394">
    <property type="entry name" value="Cu-oxidase"/>
    <property type="match status" value="1"/>
</dbReference>
<evidence type="ECO:0000256" key="2">
    <source>
        <dbReference type="SAM" id="MobiDB-lite"/>
    </source>
</evidence>
<proteinExistence type="inferred from homology"/>
<name>A0A6N8CVN9_9BACI</name>
<protein>
    <submittedName>
        <fullName evidence="6">Multicopper oxidase domain-containing protein</fullName>
    </submittedName>
</protein>
<dbReference type="AlphaFoldDB" id="A0A6N8CVN9"/>
<dbReference type="Proteomes" id="UP000440978">
    <property type="component" value="Unassembled WGS sequence"/>
</dbReference>
<dbReference type="GO" id="GO:0016491">
    <property type="term" value="F:oxidoreductase activity"/>
    <property type="evidence" value="ECO:0007669"/>
    <property type="project" value="InterPro"/>
</dbReference>
<reference evidence="6 7" key="1">
    <citation type="submission" date="2019-11" db="EMBL/GenBank/DDBJ databases">
        <title>Terrilactibacillus tamarindus sp. nov. BCM23-1 isolated from bark of Tamarindus indica.</title>
        <authorList>
            <person name="Kingkaew E."/>
            <person name="Tanasupawat S."/>
        </authorList>
    </citation>
    <scope>NUCLEOTIDE SEQUENCE [LARGE SCALE GENOMIC DNA]</scope>
    <source>
        <strain evidence="6 7">BCM23-1</strain>
    </source>
</reference>
<accession>A0A6N8CVN9</accession>
<dbReference type="SUPFAM" id="SSF49503">
    <property type="entry name" value="Cupredoxins"/>
    <property type="match status" value="3"/>
</dbReference>
<dbReference type="Gene3D" id="2.60.40.420">
    <property type="entry name" value="Cupredoxins - blue copper proteins"/>
    <property type="match status" value="3"/>
</dbReference>
<dbReference type="Pfam" id="PF07731">
    <property type="entry name" value="Cu-oxidase_2"/>
    <property type="match status" value="1"/>
</dbReference>
<dbReference type="InterPro" id="IPR001117">
    <property type="entry name" value="Cu-oxidase_2nd"/>
</dbReference>
<comment type="similarity">
    <text evidence="1">Belongs to the multicopper oxidase family.</text>
</comment>
<feature type="region of interest" description="Disordered" evidence="2">
    <location>
        <begin position="25"/>
        <end position="58"/>
    </location>
</feature>
<feature type="domain" description="Plastocyanin-like" evidence="5">
    <location>
        <begin position="135"/>
        <end position="209"/>
    </location>
</feature>
<dbReference type="InterPro" id="IPR011706">
    <property type="entry name" value="Cu-oxidase_C"/>
</dbReference>
<gene>
    <name evidence="6" type="ORF">GMB86_10300</name>
</gene>
<dbReference type="InterPro" id="IPR011707">
    <property type="entry name" value="Cu-oxidase-like_N"/>
</dbReference>
<dbReference type="InterPro" id="IPR045087">
    <property type="entry name" value="Cu-oxidase_fam"/>
</dbReference>
<feature type="domain" description="Plastocyanin-like" evidence="4">
    <location>
        <begin position="412"/>
        <end position="535"/>
    </location>
</feature>
<keyword evidence="7" id="KW-1185">Reference proteome</keyword>
<sequence>MPLVKVNPADPASIPKFVDEIKKPPVAKPRRQYDPYENRSGRLGKFITTSPLNDDGSQDQSPYYEIYMREVKHRFHKQFPLTPVWGYNGRVPGPTIEAKKDETTRVKWINDLPSKHLFPVDHTIHGSIDTPDVRSVVHLHGANVDWRSDGHPEAWYTKDYKMTGSTFKRKIYEYTNHQPGATLWYHDHAMGITRLNVYAGLAGFYLLRDALEERLNLPSGKYEIPLMLQDKSFNEDGSLFYPDKPPFPVPVSPSIVPAFFGNTIVVNGKVWPKLRVEPRKYRFRVLNASNRRDYVLGLSNDQAFTQIGTDGGLVTTPIRLTSIELQPSERADIIIDFSTLEGETITLTNSGTNTNEHTSVVLQFSVDLPLYGEDTSEIPEELYPPEMMDEHMAHTIRDLTLSASTDSYGRPMLMLNNHMWGDPATEKPAFDSIEVWNLINLTGGPHPIHIHLVQFKILERRPFNVELYESEGTIEFTGPPEEPYDYEKGWKDTVKAENGKITKIIMHFKDHVGNYVWHCHFLEHEDHDMMRPIRIINDSHLK</sequence>
<feature type="domain" description="Plastocyanin-like" evidence="5">
    <location>
        <begin position="82"/>
        <end position="115"/>
    </location>
</feature>
<evidence type="ECO:0000256" key="1">
    <source>
        <dbReference type="ARBA" id="ARBA00010609"/>
    </source>
</evidence>
<feature type="domain" description="Plastocyanin-like" evidence="3">
    <location>
        <begin position="263"/>
        <end position="344"/>
    </location>
</feature>
<evidence type="ECO:0000313" key="6">
    <source>
        <dbReference type="EMBL" id="MTT32396.1"/>
    </source>
</evidence>
<feature type="compositionally biased region" description="Basic and acidic residues" evidence="2">
    <location>
        <begin position="31"/>
        <end position="40"/>
    </location>
</feature>
<comment type="caution">
    <text evidence="6">The sequence shown here is derived from an EMBL/GenBank/DDBJ whole genome shotgun (WGS) entry which is preliminary data.</text>
</comment>
<dbReference type="RefSeq" id="WP_329602873.1">
    <property type="nucleotide sequence ID" value="NZ_WNHB01000015.1"/>
</dbReference>
<dbReference type="CDD" id="cd13844">
    <property type="entry name" value="CuRO_1_BOD_CotA_like"/>
    <property type="match status" value="1"/>
</dbReference>
<dbReference type="GO" id="GO:0005507">
    <property type="term" value="F:copper ion binding"/>
    <property type="evidence" value="ECO:0007669"/>
    <property type="project" value="InterPro"/>
</dbReference>
<dbReference type="EMBL" id="WNHB01000015">
    <property type="protein sequence ID" value="MTT32396.1"/>
    <property type="molecule type" value="Genomic_DNA"/>
</dbReference>
<dbReference type="CDD" id="cd13891">
    <property type="entry name" value="CuRO_3_CotA_like"/>
    <property type="match status" value="1"/>
</dbReference>
<dbReference type="PANTHER" id="PTHR48267:SF1">
    <property type="entry name" value="BILIRUBIN OXIDASE"/>
    <property type="match status" value="1"/>
</dbReference>
<dbReference type="Pfam" id="PF07732">
    <property type="entry name" value="Cu-oxidase_3"/>
    <property type="match status" value="2"/>
</dbReference>
<dbReference type="PANTHER" id="PTHR48267">
    <property type="entry name" value="CUPREDOXIN SUPERFAMILY PROTEIN"/>
    <property type="match status" value="1"/>
</dbReference>